<evidence type="ECO:0008006" key="3">
    <source>
        <dbReference type="Google" id="ProtNLM"/>
    </source>
</evidence>
<dbReference type="PANTHER" id="PTHR36974:SF1">
    <property type="entry name" value="DOXX FAMILY MEMBRANE PROTEIN"/>
    <property type="match status" value="1"/>
</dbReference>
<dbReference type="Proteomes" id="UP001558353">
    <property type="component" value="Unassembled WGS sequence"/>
</dbReference>
<organism evidence="1 2">
    <name type="scientific">Corynebacterium xerosis</name>
    <dbReference type="NCBI Taxonomy" id="1725"/>
    <lineage>
        <taxon>Bacteria</taxon>
        <taxon>Bacillati</taxon>
        <taxon>Actinomycetota</taxon>
        <taxon>Actinomycetes</taxon>
        <taxon>Mycobacteriales</taxon>
        <taxon>Corynebacteriaceae</taxon>
        <taxon>Corynebacterium</taxon>
    </lineage>
</organism>
<reference evidence="1 2" key="1">
    <citation type="journal article" date="2024" name="Fungal Genet. Biol.">
        <title>The porcine skin microbiome exhibits broad fungal antagonism.</title>
        <authorList>
            <person name="De La Cruz K.F."/>
            <person name="Townsend E.C."/>
            <person name="Alex Cheong J.Z."/>
            <person name="Salamzade R."/>
            <person name="Liu A."/>
            <person name="Sandstrom S."/>
            <person name="Davila E."/>
            <person name="Huang L."/>
            <person name="Xu K.H."/>
            <person name="Wu S.Y."/>
            <person name="Meudt J.J."/>
            <person name="Shanmuganayagam D."/>
            <person name="Gibson A.L.F."/>
            <person name="Kalan L.R."/>
        </authorList>
    </citation>
    <scope>NUCLEOTIDE SEQUENCE [LARGE SCALE GENOMIC DNA]</scope>
    <source>
        <strain evidence="1 2">LK2569</strain>
    </source>
</reference>
<evidence type="ECO:0000313" key="1">
    <source>
        <dbReference type="EMBL" id="MEX3528904.1"/>
    </source>
</evidence>
<gene>
    <name evidence="1" type="ORF">VVR64_07480</name>
</gene>
<dbReference type="PANTHER" id="PTHR36974">
    <property type="entry name" value="MEMBRANE PROTEIN-RELATED"/>
    <property type="match status" value="1"/>
</dbReference>
<accession>A0ABV3UUN7</accession>
<keyword evidence="2" id="KW-1185">Reference proteome</keyword>
<comment type="caution">
    <text evidence="1">The sequence shown here is derived from an EMBL/GenBank/DDBJ whole genome shotgun (WGS) entry which is preliminary data.</text>
</comment>
<name>A0ABV3UUN7_9CORY</name>
<sequence length="124" mass="13103">MPMQIPEPVRLAAVVVPLAGVGALHFPPKTARVVDRLIPDFLPGPKRAWTVGSGVVEVGTAAALLVPRTRSAAATVAAGLLTALWVGNIKMAWDWRGKSPSKRAIAYGRLPLQIPLIAAARSLR</sequence>
<evidence type="ECO:0000313" key="2">
    <source>
        <dbReference type="Proteomes" id="UP001558353"/>
    </source>
</evidence>
<protein>
    <recommendedName>
        <fullName evidence="3">DoxX family protein</fullName>
    </recommendedName>
</protein>
<dbReference type="EMBL" id="JAYWMA010000007">
    <property type="protein sequence ID" value="MEX3528904.1"/>
    <property type="molecule type" value="Genomic_DNA"/>
</dbReference>
<proteinExistence type="predicted"/>
<dbReference type="RefSeq" id="WP_368522531.1">
    <property type="nucleotide sequence ID" value="NZ_JAYWMA010000007.1"/>
</dbReference>